<feature type="compositionally biased region" description="Acidic residues" evidence="11">
    <location>
        <begin position="649"/>
        <end position="666"/>
    </location>
</feature>
<evidence type="ECO:0000256" key="6">
    <source>
        <dbReference type="ARBA" id="ARBA00022968"/>
    </source>
</evidence>
<keyword evidence="8" id="KW-0333">Golgi apparatus</keyword>
<keyword evidence="10" id="KW-0325">Glycoprotein</keyword>
<evidence type="ECO:0000256" key="9">
    <source>
        <dbReference type="ARBA" id="ARBA00023136"/>
    </source>
</evidence>
<keyword evidence="3" id="KW-0328">Glycosyltransferase</keyword>
<evidence type="ECO:0000256" key="2">
    <source>
        <dbReference type="ARBA" id="ARBA00006003"/>
    </source>
</evidence>
<name>A0A830H660_9CHLO</name>
<evidence type="ECO:0000256" key="11">
    <source>
        <dbReference type="SAM" id="MobiDB-lite"/>
    </source>
</evidence>
<dbReference type="EMBL" id="BNJQ01000003">
    <property type="protein sequence ID" value="GHP02535.1"/>
    <property type="molecule type" value="Genomic_DNA"/>
</dbReference>
<dbReference type="CDD" id="cd19952">
    <property type="entry name" value="GT29"/>
    <property type="match status" value="1"/>
</dbReference>
<comment type="caution">
    <text evidence="12">The sequence shown here is derived from an EMBL/GenBank/DDBJ whole genome shotgun (WGS) entry which is preliminary data.</text>
</comment>
<dbReference type="PANTHER" id="PTHR11987:SF36">
    <property type="entry name" value="SIA-ALPHA-2,3-GAL-BETA-1,4-GLCNAC-R:ALPHA 2,8-SIALYLTRANSFERASE"/>
    <property type="match status" value="1"/>
</dbReference>
<feature type="region of interest" description="Disordered" evidence="11">
    <location>
        <begin position="632"/>
        <end position="677"/>
    </location>
</feature>
<dbReference type="GO" id="GO:0000139">
    <property type="term" value="C:Golgi membrane"/>
    <property type="evidence" value="ECO:0007669"/>
    <property type="project" value="UniProtKB-SubCell"/>
</dbReference>
<accession>A0A830H660</accession>
<keyword evidence="5" id="KW-0812">Transmembrane</keyword>
<dbReference type="Pfam" id="PF00777">
    <property type="entry name" value="Glyco_transf_29"/>
    <property type="match status" value="1"/>
</dbReference>
<evidence type="ECO:0000256" key="7">
    <source>
        <dbReference type="ARBA" id="ARBA00022989"/>
    </source>
</evidence>
<organism evidence="12 13">
    <name type="scientific">Pycnococcus provasolii</name>
    <dbReference type="NCBI Taxonomy" id="41880"/>
    <lineage>
        <taxon>Eukaryota</taxon>
        <taxon>Viridiplantae</taxon>
        <taxon>Chlorophyta</taxon>
        <taxon>Pseudoscourfieldiophyceae</taxon>
        <taxon>Pseudoscourfieldiales</taxon>
        <taxon>Pycnococcaceae</taxon>
        <taxon>Pycnococcus</taxon>
    </lineage>
</organism>
<dbReference type="GO" id="GO:0008373">
    <property type="term" value="F:sialyltransferase activity"/>
    <property type="evidence" value="ECO:0007669"/>
    <property type="project" value="InterPro"/>
</dbReference>
<evidence type="ECO:0000256" key="5">
    <source>
        <dbReference type="ARBA" id="ARBA00022692"/>
    </source>
</evidence>
<keyword evidence="6" id="KW-0735">Signal-anchor</keyword>
<dbReference type="PANTHER" id="PTHR11987">
    <property type="entry name" value="ALPHA-2,8-SIALYLTRANSFERASE"/>
    <property type="match status" value="1"/>
</dbReference>
<sequence length="677" mass="73032">MAYHVLTEAAHAAAENEDLVGSQLPPERAAAASYAAVSSEELASGYRLRRPSDSFLFPSSSGTCCIKYAQMCLWSTFLLPVRNRRNGTPRVMLLVLMLVELRTTPNNNSQLYYLLTALYACRAIMAAATIAGAASRAGRVTPEEVDDIPSASNATKGGMPRQQQRRRKSNPGHLDDVIRAEAGMRGDLVLAKYGFAGAPTMETQEESEAAAWEEHAAAYSIGPLASTLSPCHEAVVTGAGEEDASGETNPPSLAPVPRAKSCRAEEWPLFYDAATHEQFREKADPIRDEDALPRDDDDARNWLPESLRSRGDGNAAEAAAAAAEERMNVDGNKMEVNAARPLKCAVVGNSGVLHGLRLGREIDSHDVVFRINQAPTRTRTENYERDVGSRTDVRILNKRWTAIYGRHHPELTQFDNFNGMYGNTTYIVSRCNNAEFTKFYQGAAKARAAGTHRTLFLASRVASHFASSISAFRRAMLGVTRHKHRGGNAPSSGYLAVLLALRLCGHDGALTQFARGGGDGGGGGGSSRRRLHADAAAANPIINIYGMSGEECRSHGCSKAYHYFYNFIDAPWLRAHPSHSFELEGSILRALHDRGIACTRPSPSARCLLRSPGTGAVAGSCKPHATSSMRTCGGGGPFWRISSKGEDGAAGEEEEAQEADDDDAEEKDGSKEMEGTV</sequence>
<evidence type="ECO:0000256" key="8">
    <source>
        <dbReference type="ARBA" id="ARBA00023034"/>
    </source>
</evidence>
<reference evidence="12" key="1">
    <citation type="submission" date="2020-10" db="EMBL/GenBank/DDBJ databases">
        <title>Unveiling of a novel bifunctional photoreceptor, Dualchrome1, isolated from a cosmopolitan green alga.</title>
        <authorList>
            <person name="Suzuki S."/>
            <person name="Kawachi M."/>
        </authorList>
    </citation>
    <scope>NUCLEOTIDE SEQUENCE</scope>
    <source>
        <strain evidence="12">NIES 2893</strain>
    </source>
</reference>
<keyword evidence="9" id="KW-0472">Membrane</keyword>
<dbReference type="Gene3D" id="3.90.1480.20">
    <property type="entry name" value="Glycosyl transferase family 29"/>
    <property type="match status" value="1"/>
</dbReference>
<evidence type="ECO:0000313" key="12">
    <source>
        <dbReference type="EMBL" id="GHP02535.1"/>
    </source>
</evidence>
<keyword evidence="13" id="KW-1185">Reference proteome</keyword>
<dbReference type="InterPro" id="IPR038578">
    <property type="entry name" value="GT29-like_sf"/>
</dbReference>
<comment type="subcellular location">
    <subcellularLocation>
        <location evidence="1">Golgi apparatus membrane</location>
        <topology evidence="1">Single-pass type II membrane protein</topology>
    </subcellularLocation>
</comment>
<gene>
    <name evidence="12" type="ORF">PPROV_000129100</name>
</gene>
<keyword evidence="7" id="KW-1133">Transmembrane helix</keyword>
<dbReference type="InterPro" id="IPR050943">
    <property type="entry name" value="Glycosyltr_29_Sialyltrsf"/>
</dbReference>
<dbReference type="InterPro" id="IPR001675">
    <property type="entry name" value="Glyco_trans_29"/>
</dbReference>
<evidence type="ECO:0000256" key="10">
    <source>
        <dbReference type="ARBA" id="ARBA00023180"/>
    </source>
</evidence>
<comment type="similarity">
    <text evidence="2">Belongs to the glycosyltransferase 29 family.</text>
</comment>
<feature type="region of interest" description="Disordered" evidence="11">
    <location>
        <begin position="143"/>
        <end position="174"/>
    </location>
</feature>
<evidence type="ECO:0000256" key="3">
    <source>
        <dbReference type="ARBA" id="ARBA00022676"/>
    </source>
</evidence>
<feature type="compositionally biased region" description="Basic and acidic residues" evidence="11">
    <location>
        <begin position="280"/>
        <end position="300"/>
    </location>
</feature>
<feature type="compositionally biased region" description="Basic and acidic residues" evidence="11">
    <location>
        <begin position="667"/>
        <end position="677"/>
    </location>
</feature>
<evidence type="ECO:0000313" key="13">
    <source>
        <dbReference type="Proteomes" id="UP000660262"/>
    </source>
</evidence>
<protein>
    <submittedName>
        <fullName evidence="12">Uncharacterized protein</fullName>
    </submittedName>
</protein>
<proteinExistence type="inferred from homology"/>
<evidence type="ECO:0000256" key="4">
    <source>
        <dbReference type="ARBA" id="ARBA00022679"/>
    </source>
</evidence>
<evidence type="ECO:0000256" key="1">
    <source>
        <dbReference type="ARBA" id="ARBA00004323"/>
    </source>
</evidence>
<dbReference type="Proteomes" id="UP000660262">
    <property type="component" value="Unassembled WGS sequence"/>
</dbReference>
<dbReference type="AlphaFoldDB" id="A0A830H660"/>
<feature type="region of interest" description="Disordered" evidence="11">
    <location>
        <begin position="280"/>
        <end position="319"/>
    </location>
</feature>
<dbReference type="OrthoDB" id="10264956at2759"/>
<feature type="region of interest" description="Disordered" evidence="11">
    <location>
        <begin position="237"/>
        <end position="259"/>
    </location>
</feature>
<keyword evidence="4" id="KW-0808">Transferase</keyword>